<dbReference type="AlphaFoldDB" id="A0AAD8ALL2"/>
<reference evidence="2" key="1">
    <citation type="journal article" date="2023" name="IScience">
        <title>Live-bearing cockroach genome reveals convergent evolutionary mechanisms linked to viviparity in insects and beyond.</title>
        <authorList>
            <person name="Fouks B."/>
            <person name="Harrison M.C."/>
            <person name="Mikhailova A.A."/>
            <person name="Marchal E."/>
            <person name="English S."/>
            <person name="Carruthers M."/>
            <person name="Jennings E.C."/>
            <person name="Chiamaka E.L."/>
            <person name="Frigard R.A."/>
            <person name="Pippel M."/>
            <person name="Attardo G.M."/>
            <person name="Benoit J.B."/>
            <person name="Bornberg-Bauer E."/>
            <person name="Tobe S.S."/>
        </authorList>
    </citation>
    <scope>NUCLEOTIDE SEQUENCE</scope>
    <source>
        <strain evidence="2">Stay&amp;Tobe</strain>
    </source>
</reference>
<feature type="region of interest" description="Disordered" evidence="1">
    <location>
        <begin position="198"/>
        <end position="218"/>
    </location>
</feature>
<feature type="non-terminal residue" evidence="2">
    <location>
        <position position="218"/>
    </location>
</feature>
<keyword evidence="3" id="KW-1185">Reference proteome</keyword>
<proteinExistence type="predicted"/>
<feature type="compositionally biased region" description="Basic and acidic residues" evidence="1">
    <location>
        <begin position="198"/>
        <end position="209"/>
    </location>
</feature>
<protein>
    <submittedName>
        <fullName evidence="2">Uncharacterized protein</fullName>
    </submittedName>
</protein>
<evidence type="ECO:0000256" key="1">
    <source>
        <dbReference type="SAM" id="MobiDB-lite"/>
    </source>
</evidence>
<dbReference type="EMBL" id="JASPKZ010000463">
    <property type="protein sequence ID" value="KAJ9599918.1"/>
    <property type="molecule type" value="Genomic_DNA"/>
</dbReference>
<organism evidence="2 3">
    <name type="scientific">Diploptera punctata</name>
    <name type="common">Pacific beetle cockroach</name>
    <dbReference type="NCBI Taxonomy" id="6984"/>
    <lineage>
        <taxon>Eukaryota</taxon>
        <taxon>Metazoa</taxon>
        <taxon>Ecdysozoa</taxon>
        <taxon>Arthropoda</taxon>
        <taxon>Hexapoda</taxon>
        <taxon>Insecta</taxon>
        <taxon>Pterygota</taxon>
        <taxon>Neoptera</taxon>
        <taxon>Polyneoptera</taxon>
        <taxon>Dictyoptera</taxon>
        <taxon>Blattodea</taxon>
        <taxon>Blaberoidea</taxon>
        <taxon>Blaberidae</taxon>
        <taxon>Diplopterinae</taxon>
        <taxon>Diploptera</taxon>
    </lineage>
</organism>
<name>A0AAD8ALL2_DIPPU</name>
<reference evidence="2" key="2">
    <citation type="submission" date="2023-05" db="EMBL/GenBank/DDBJ databases">
        <authorList>
            <person name="Fouks B."/>
        </authorList>
    </citation>
    <scope>NUCLEOTIDE SEQUENCE</scope>
    <source>
        <strain evidence="2">Stay&amp;Tobe</strain>
        <tissue evidence="2">Testes</tissue>
    </source>
</reference>
<comment type="caution">
    <text evidence="2">The sequence shown here is derived from an EMBL/GenBank/DDBJ whole genome shotgun (WGS) entry which is preliminary data.</text>
</comment>
<feature type="region of interest" description="Disordered" evidence="1">
    <location>
        <begin position="145"/>
        <end position="173"/>
    </location>
</feature>
<evidence type="ECO:0000313" key="2">
    <source>
        <dbReference type="EMBL" id="KAJ9599918.1"/>
    </source>
</evidence>
<feature type="non-terminal residue" evidence="2">
    <location>
        <position position="1"/>
    </location>
</feature>
<sequence length="218" mass="23556">ITFSNHIIVMKEIFSSIQSSTQLPSLGLTQRLGSTAAESGPLRVTVHYHHHPAAAVSRTTSSSLRRYTRSYTDTVDAGARGVRRVRFDLPPHTGDTSGKSTQHKEIAGVESWLRNRGSSSYFASSDYTLSSVGANRVVLPSTRIHDTERYRKGTLPPSPHNTPPGGACPGPNCSPEAAALLKASRDGDETALKHLLHKAEKNGGLREEDLNCQDSSGR</sequence>
<evidence type="ECO:0000313" key="3">
    <source>
        <dbReference type="Proteomes" id="UP001233999"/>
    </source>
</evidence>
<dbReference type="Proteomes" id="UP001233999">
    <property type="component" value="Unassembled WGS sequence"/>
</dbReference>
<gene>
    <name evidence="2" type="ORF">L9F63_009746</name>
</gene>
<accession>A0AAD8ALL2</accession>